<dbReference type="PATRIC" id="fig|1469144.10.peg.2390"/>
<organism evidence="2 3">
    <name type="scientific">Carbonactinospora thermoautotrophica</name>
    <dbReference type="NCBI Taxonomy" id="1469144"/>
    <lineage>
        <taxon>Bacteria</taxon>
        <taxon>Bacillati</taxon>
        <taxon>Actinomycetota</taxon>
        <taxon>Actinomycetes</taxon>
        <taxon>Kitasatosporales</taxon>
        <taxon>Carbonactinosporaceae</taxon>
        <taxon>Carbonactinospora</taxon>
    </lineage>
</organism>
<dbReference type="STRING" id="1469144.LI90_2206"/>
<reference evidence="3" key="1">
    <citation type="submission" date="2015-04" db="EMBL/GenBank/DDBJ databases">
        <title>Physiological reanalysis, assessment of diazotrophy, and genome sequences of multiple isolates of Streptomyces thermoautotrophicus.</title>
        <authorList>
            <person name="MacKellar D.C."/>
            <person name="Lieber L."/>
            <person name="Norman J."/>
            <person name="Bolger A."/>
            <person name="Tobin C."/>
            <person name="Murray J.W."/>
            <person name="Chang R."/>
            <person name="Ford T."/>
            <person name="Nguyen P.Q."/>
            <person name="Woodward J."/>
            <person name="Permingeat H."/>
            <person name="Joshi N.S."/>
            <person name="Silver P.A."/>
            <person name="Usadel B."/>
            <person name="Rutherford A.W."/>
            <person name="Friesen M."/>
            <person name="Prell J."/>
        </authorList>
    </citation>
    <scope>NUCLEOTIDE SEQUENCE [LARGE SCALE GENOMIC DNA]</scope>
    <source>
        <strain evidence="3">H1</strain>
    </source>
</reference>
<dbReference type="Proteomes" id="UP000070188">
    <property type="component" value="Unassembled WGS sequence"/>
</dbReference>
<dbReference type="AlphaFoldDB" id="A0A132MTE5"/>
<dbReference type="EMBL" id="LAXD01000001">
    <property type="protein sequence ID" value="KWX01178.1"/>
    <property type="molecule type" value="Genomic_DNA"/>
</dbReference>
<protein>
    <submittedName>
        <fullName evidence="2">Uncharacterized protein</fullName>
    </submittedName>
</protein>
<keyword evidence="1" id="KW-0732">Signal</keyword>
<sequence length="125" mass="12891">MLLLLAVLLGVAAMHVLGHPRTGHETRSAVTHGVIAPGEHASVPSTAEGCGTCHTTTPDGHGFDPTSVCMAVLAGSLLLLIPLLRRWGSGQVFALAGNLIRRAPPATGLAPPWALSLPELSVLRL</sequence>
<proteinExistence type="predicted"/>
<name>A0A132MTE5_9ACTN</name>
<dbReference type="Pfam" id="PF19650">
    <property type="entry name" value="DUF6153"/>
    <property type="match status" value="1"/>
</dbReference>
<feature type="signal peptide" evidence="1">
    <location>
        <begin position="1"/>
        <end position="18"/>
    </location>
</feature>
<evidence type="ECO:0000313" key="2">
    <source>
        <dbReference type="EMBL" id="KWX01178.1"/>
    </source>
</evidence>
<gene>
    <name evidence="2" type="ORF">LI90_2206</name>
</gene>
<keyword evidence="3" id="KW-1185">Reference proteome</keyword>
<evidence type="ECO:0000313" key="3">
    <source>
        <dbReference type="Proteomes" id="UP000070188"/>
    </source>
</evidence>
<evidence type="ECO:0000256" key="1">
    <source>
        <dbReference type="SAM" id="SignalP"/>
    </source>
</evidence>
<comment type="caution">
    <text evidence="2">The sequence shown here is derived from an EMBL/GenBank/DDBJ whole genome shotgun (WGS) entry which is preliminary data.</text>
</comment>
<feature type="chain" id="PRO_5038828210" evidence="1">
    <location>
        <begin position="19"/>
        <end position="125"/>
    </location>
</feature>
<accession>A0A132MTE5</accession>
<dbReference type="RefSeq" id="WP_067421267.1">
    <property type="nucleotide sequence ID" value="NZ_CP171739.1"/>
</dbReference>
<dbReference type="InterPro" id="IPR046151">
    <property type="entry name" value="DUF6153"/>
</dbReference>